<dbReference type="Proteomes" id="UP000219439">
    <property type="component" value="Unassembled WGS sequence"/>
</dbReference>
<dbReference type="AlphaFoldDB" id="A0A285NER6"/>
<name>A0A285NER6_9HYPH</name>
<accession>A0A285NER6</accession>
<sequence>MSYAQTLLQFLNRSVRKQEEIGVLIDDLLKNHRLSACKDDITLLENNPNGCMPPFM</sequence>
<gene>
    <name evidence="1" type="ORF">SAMN06265368_0319</name>
</gene>
<evidence type="ECO:0000313" key="2">
    <source>
        <dbReference type="Proteomes" id="UP000219439"/>
    </source>
</evidence>
<organism evidence="1 2">
    <name type="scientific">Cohaesibacter gelatinilyticus</name>
    <dbReference type="NCBI Taxonomy" id="372072"/>
    <lineage>
        <taxon>Bacteria</taxon>
        <taxon>Pseudomonadati</taxon>
        <taxon>Pseudomonadota</taxon>
        <taxon>Alphaproteobacteria</taxon>
        <taxon>Hyphomicrobiales</taxon>
        <taxon>Cohaesibacteraceae</taxon>
    </lineage>
</organism>
<evidence type="ECO:0000313" key="1">
    <source>
        <dbReference type="EMBL" id="SNZ06141.1"/>
    </source>
</evidence>
<reference evidence="1 2" key="1">
    <citation type="submission" date="2017-09" db="EMBL/GenBank/DDBJ databases">
        <authorList>
            <person name="Ehlers B."/>
            <person name="Leendertz F.H."/>
        </authorList>
    </citation>
    <scope>NUCLEOTIDE SEQUENCE [LARGE SCALE GENOMIC DNA]</scope>
    <source>
        <strain evidence="1 2">DSM 18289</strain>
    </source>
</reference>
<proteinExistence type="predicted"/>
<dbReference type="EMBL" id="OBEL01000001">
    <property type="protein sequence ID" value="SNZ06141.1"/>
    <property type="molecule type" value="Genomic_DNA"/>
</dbReference>
<protein>
    <submittedName>
        <fullName evidence="1">Uncharacterized protein</fullName>
    </submittedName>
</protein>
<keyword evidence="2" id="KW-1185">Reference proteome</keyword>